<dbReference type="GO" id="GO:0051693">
    <property type="term" value="P:actin filament capping"/>
    <property type="evidence" value="ECO:0007669"/>
    <property type="project" value="UniProtKB-KW"/>
</dbReference>
<reference evidence="8" key="2">
    <citation type="submission" date="2004-02" db="EMBL/GenBank/DDBJ databases">
        <authorList>
            <consortium name="Genoscope"/>
            <consortium name="Whitehead Institute Centre for Genome Research"/>
        </authorList>
    </citation>
    <scope>NUCLEOTIDE SEQUENCE</scope>
</reference>
<dbReference type="InterPro" id="IPR001605">
    <property type="entry name" value="PH_dom-spectrin-type"/>
</dbReference>
<dbReference type="AlphaFoldDB" id="Q4T832"/>
<comment type="similarity">
    <text evidence="1">Belongs to the spectrin family.</text>
</comment>
<evidence type="ECO:0000256" key="3">
    <source>
        <dbReference type="ARBA" id="ARBA00022737"/>
    </source>
</evidence>
<evidence type="ECO:0000256" key="1">
    <source>
        <dbReference type="ARBA" id="ARBA00006826"/>
    </source>
</evidence>
<dbReference type="FunFam" id="1.20.58.60:FF:000019">
    <property type="entry name" value="Spectrin beta chain"/>
    <property type="match status" value="1"/>
</dbReference>
<dbReference type="InterPro" id="IPR001849">
    <property type="entry name" value="PH_domain"/>
</dbReference>
<feature type="compositionally biased region" description="Basic and acidic residues" evidence="6">
    <location>
        <begin position="1026"/>
        <end position="1035"/>
    </location>
</feature>
<dbReference type="GO" id="GO:0005543">
    <property type="term" value="F:phospholipid binding"/>
    <property type="evidence" value="ECO:0007669"/>
    <property type="project" value="InterPro"/>
</dbReference>
<dbReference type="PROSITE" id="PS50003">
    <property type="entry name" value="PH_DOMAIN"/>
    <property type="match status" value="1"/>
</dbReference>
<feature type="compositionally biased region" description="Basic and acidic residues" evidence="6">
    <location>
        <begin position="956"/>
        <end position="976"/>
    </location>
</feature>
<name>Q4T832_TETNG</name>
<dbReference type="SUPFAM" id="SSF46966">
    <property type="entry name" value="Spectrin repeat"/>
    <property type="match status" value="4"/>
</dbReference>
<proteinExistence type="inferred from homology"/>
<feature type="coiled-coil region" evidence="5">
    <location>
        <begin position="232"/>
        <end position="259"/>
    </location>
</feature>
<evidence type="ECO:0000313" key="8">
    <source>
        <dbReference type="EMBL" id="CAF90950.1"/>
    </source>
</evidence>
<feature type="domain" description="PH" evidence="7">
    <location>
        <begin position="1071"/>
        <end position="1154"/>
    </location>
</feature>
<evidence type="ECO:0000256" key="6">
    <source>
        <dbReference type="SAM" id="MobiDB-lite"/>
    </source>
</evidence>
<dbReference type="Gene3D" id="2.30.29.30">
    <property type="entry name" value="Pleckstrin-homology domain (PH domain)/Phosphotyrosine-binding domain (PTB)"/>
    <property type="match status" value="1"/>
</dbReference>
<dbReference type="PRINTS" id="PR00683">
    <property type="entry name" value="SPECTRINPH"/>
</dbReference>
<dbReference type="EMBL" id="CAAE01007908">
    <property type="protein sequence ID" value="CAF90950.1"/>
    <property type="molecule type" value="Genomic_DNA"/>
</dbReference>
<gene>
    <name evidence="8" type="ORF">GSTENG00005429001</name>
</gene>
<feature type="region of interest" description="Disordered" evidence="6">
    <location>
        <begin position="1011"/>
        <end position="1076"/>
    </location>
</feature>
<reference evidence="8" key="1">
    <citation type="journal article" date="2004" name="Nature">
        <title>Genome duplication in the teleost fish Tetraodon nigroviridis reveals the early vertebrate proto-karyotype.</title>
        <authorList>
            <person name="Jaillon O."/>
            <person name="Aury J.-M."/>
            <person name="Brunet F."/>
            <person name="Petit J.-L."/>
            <person name="Stange-Thomann N."/>
            <person name="Mauceli E."/>
            <person name="Bouneau L."/>
            <person name="Fischer C."/>
            <person name="Ozouf-Costaz C."/>
            <person name="Bernot A."/>
            <person name="Nicaud S."/>
            <person name="Jaffe D."/>
            <person name="Fisher S."/>
            <person name="Lutfalla G."/>
            <person name="Dossat C."/>
            <person name="Segurens B."/>
            <person name="Dasilva C."/>
            <person name="Salanoubat M."/>
            <person name="Levy M."/>
            <person name="Boudet N."/>
            <person name="Castellano S."/>
            <person name="Anthouard V."/>
            <person name="Jubin C."/>
            <person name="Castelli V."/>
            <person name="Katinka M."/>
            <person name="Vacherie B."/>
            <person name="Biemont C."/>
            <person name="Skalli Z."/>
            <person name="Cattolico L."/>
            <person name="Poulain J."/>
            <person name="De Berardinis V."/>
            <person name="Cruaud C."/>
            <person name="Duprat S."/>
            <person name="Brottier P."/>
            <person name="Coutanceau J.-P."/>
            <person name="Gouzy J."/>
            <person name="Parra G."/>
            <person name="Lardier G."/>
            <person name="Chapple C."/>
            <person name="McKernan K.J."/>
            <person name="McEwan P."/>
            <person name="Bosak S."/>
            <person name="Kellis M."/>
            <person name="Volff J.-N."/>
            <person name="Guigo R."/>
            <person name="Zody M.C."/>
            <person name="Mesirov J."/>
            <person name="Lindblad-Toh K."/>
            <person name="Birren B."/>
            <person name="Nusbaum C."/>
            <person name="Kahn D."/>
            <person name="Robinson-Rechavi M."/>
            <person name="Laudet V."/>
            <person name="Schachter V."/>
            <person name="Quetier F."/>
            <person name="Saurin W."/>
            <person name="Scarpelli C."/>
            <person name="Wincker P."/>
            <person name="Lander E.S."/>
            <person name="Weissenbach J."/>
            <person name="Roest Crollius H."/>
        </authorList>
    </citation>
    <scope>NUCLEOTIDE SEQUENCE [LARGE SCALE GENOMIC DNA]</scope>
</reference>
<dbReference type="SUPFAM" id="SSF50729">
    <property type="entry name" value="PH domain-like"/>
    <property type="match status" value="1"/>
</dbReference>
<feature type="compositionally biased region" description="Basic and acidic residues" evidence="6">
    <location>
        <begin position="739"/>
        <end position="749"/>
    </location>
</feature>
<feature type="coiled-coil region" evidence="5">
    <location>
        <begin position="578"/>
        <end position="605"/>
    </location>
</feature>
<protein>
    <submittedName>
        <fullName evidence="8">(spotted green pufferfish) hypothetical protein</fullName>
    </submittedName>
</protein>
<dbReference type="Pfam" id="PF00435">
    <property type="entry name" value="Spectrin"/>
    <property type="match status" value="5"/>
</dbReference>
<dbReference type="OrthoDB" id="5865767at2759"/>
<organism evidence="8">
    <name type="scientific">Tetraodon nigroviridis</name>
    <name type="common">Spotted green pufferfish</name>
    <name type="synonym">Chelonodon nigroviridis</name>
    <dbReference type="NCBI Taxonomy" id="99883"/>
    <lineage>
        <taxon>Eukaryota</taxon>
        <taxon>Metazoa</taxon>
        <taxon>Chordata</taxon>
        <taxon>Craniata</taxon>
        <taxon>Vertebrata</taxon>
        <taxon>Euteleostomi</taxon>
        <taxon>Actinopterygii</taxon>
        <taxon>Neopterygii</taxon>
        <taxon>Teleostei</taxon>
        <taxon>Neoteleostei</taxon>
        <taxon>Acanthomorphata</taxon>
        <taxon>Eupercaria</taxon>
        <taxon>Tetraodontiformes</taxon>
        <taxon>Tetradontoidea</taxon>
        <taxon>Tetraodontidae</taxon>
        <taxon>Tetraodon</taxon>
    </lineage>
</organism>
<sequence>MGGCLADPWALTLQEGQELIQEQPELRPVVQQKLEEIRQCWAELETTTKARARQLFEQKAQLEVQNYSDLDHQLSHLDHQLSHLDHQLSHLEQQPPQLEQSHCLPTVSQQLHNTKVLYRGRNPEQNPQVSTVVMESQVGDLYKNVGQLGGFQTVCLAEPRVGAAEAEGEELEARAETRIVRLIEPLKERRRILLASKEMHQVAQDLEDEMLWIQERLPLATSKDHGSSFHSVQQQAKANQKLQRELASRRARIAEVLDRAGMIASLRTPEVDFVREGAEHVHQLWAVLQAETERRSAVLNAALQAQQYYSEAAKVEAWLADQKLQLATEDKGLDEVSTLQLLKGHQSVEQTVEAYAESVGLLSQQCQQLLEVGHPESVNETVLSVCKSEQIMKQQSHIGRLYLSVKDMVEHRKTKLEQQYWLYQLHKDVEELDKWITEREVVASSTELGQDLEDVTVLQETFSQFVCETNSLGQQRLEQLNKLANEMIKCGHSDAATIAEWKDGLNESWADLLELMETRTQMLAASQQLHRFFTDCKEVLAQIAAKTQQLPDLRCCQASSSSSAAALQRGRLTYEHGLQLLVAQVRQLQENASQLRTIYAGEKAEAILGQEQEVLEAWRQLLSCCEANHVQVTSVTDKVQFFSVVRENLMWMEGIMGQIRWEEPRDSAALEMMIRQHQELKGKIDGRSKTLQQCGDLGRVLIAAGDPASEEIKEKLDSLLVKQRDLVEKPREPSITSNEPERGEAQAQKDEVEQLILRHQAFRKAAVTWKERFSSLRQLSAVGDTVSFTPHHSVVGSGFRGHPHPGGGGTTSTNYLPQGQCSSGLASSAYLAKSGGLMEARLGYAWQNVNSELPQPRVNSLHKAVNPLLEARAMQGHRCGEAPPANMRGPETGLELLHGRLQRDPRGSRSDPQMDHLRQEREYKLGRQTSSEQEIQARLNELPMMVRQERYRRHLERQSSSEKEGSSKQRLQRQDSSDLEGSIQTGSDKHTGMLALLCHALSFGCFQTRGETYRPSSSLSAPVTRFDGRPRARDRPKPRRRPRPKEPEEARRSRSAPATGAPTTPQPPSHTAQNEGFLYRKKVTTSDLEGQQRSPNSKSWVNIYCVLKEGKLTFYKDARNHNTTYNEEPPVDLSTCSFDPSMGYKKKKNVFILQ</sequence>
<dbReference type="InterPro" id="IPR018159">
    <property type="entry name" value="Spectrin/alpha-actinin"/>
</dbReference>
<accession>Q4T832</accession>
<evidence type="ECO:0000259" key="7">
    <source>
        <dbReference type="PROSITE" id="PS50003"/>
    </source>
</evidence>
<dbReference type="InterPro" id="IPR011993">
    <property type="entry name" value="PH-like_dom_sf"/>
</dbReference>
<keyword evidence="5" id="KW-0175">Coiled coil</keyword>
<dbReference type="SMART" id="SM00150">
    <property type="entry name" value="SPEC"/>
    <property type="match status" value="5"/>
</dbReference>
<dbReference type="KEGG" id="tng:GSTEN00005429G001"/>
<evidence type="ECO:0000256" key="5">
    <source>
        <dbReference type="SAM" id="Coils"/>
    </source>
</evidence>
<feature type="region of interest" description="Disordered" evidence="6">
    <location>
        <begin position="727"/>
        <end position="749"/>
    </location>
</feature>
<comment type="caution">
    <text evidence="8">The sequence shown here is derived from an EMBL/GenBank/DDBJ whole genome shotgun (WGS) entry which is preliminary data.</text>
</comment>
<dbReference type="GO" id="GO:0003779">
    <property type="term" value="F:actin binding"/>
    <property type="evidence" value="ECO:0007669"/>
    <property type="project" value="UniProtKB-KW"/>
</dbReference>
<feature type="region of interest" description="Disordered" evidence="6">
    <location>
        <begin position="953"/>
        <end position="986"/>
    </location>
</feature>
<keyword evidence="2" id="KW-0117">Actin capping</keyword>
<dbReference type="Gene3D" id="1.20.58.60">
    <property type="match status" value="4"/>
</dbReference>
<dbReference type="CDD" id="cd00176">
    <property type="entry name" value="SPEC"/>
    <property type="match status" value="2"/>
</dbReference>
<keyword evidence="4" id="KW-0009">Actin-binding</keyword>
<dbReference type="InterPro" id="IPR002017">
    <property type="entry name" value="Spectrin_repeat"/>
</dbReference>
<evidence type="ECO:0000256" key="4">
    <source>
        <dbReference type="ARBA" id="ARBA00023203"/>
    </source>
</evidence>
<keyword evidence="3" id="KW-0677">Repeat</keyword>
<dbReference type="PANTHER" id="PTHR11915">
    <property type="entry name" value="SPECTRIN/FILAMIN RELATED CYTOSKELETAL PROTEIN"/>
    <property type="match status" value="1"/>
</dbReference>
<evidence type="ECO:0000256" key="2">
    <source>
        <dbReference type="ARBA" id="ARBA00022467"/>
    </source>
</evidence>